<comment type="catalytic activity">
    <reaction evidence="7 8">
        <text>2 pyruvate + H(+) = (2S)-2-acetolactate + CO2</text>
        <dbReference type="Rhea" id="RHEA:25249"/>
        <dbReference type="ChEBI" id="CHEBI:15361"/>
        <dbReference type="ChEBI" id="CHEBI:15378"/>
        <dbReference type="ChEBI" id="CHEBI:16526"/>
        <dbReference type="ChEBI" id="CHEBI:58476"/>
        <dbReference type="EC" id="2.2.1.6"/>
    </reaction>
</comment>
<comment type="similarity">
    <text evidence="3 8">Belongs to the acetolactate synthase small subunit family.</text>
</comment>
<dbReference type="EMBL" id="PFOD01000044">
    <property type="protein sequence ID" value="PIZ65570.1"/>
    <property type="molecule type" value="Genomic_DNA"/>
</dbReference>
<dbReference type="PANTHER" id="PTHR30239:SF0">
    <property type="entry name" value="ACETOLACTATE SYNTHASE SMALL SUBUNIT 1, CHLOROPLASTIC"/>
    <property type="match status" value="1"/>
</dbReference>
<evidence type="ECO:0000313" key="10">
    <source>
        <dbReference type="EMBL" id="PIZ65570.1"/>
    </source>
</evidence>
<evidence type="ECO:0000256" key="1">
    <source>
        <dbReference type="ARBA" id="ARBA00004974"/>
    </source>
</evidence>
<evidence type="ECO:0000313" key="11">
    <source>
        <dbReference type="Proteomes" id="UP000230027"/>
    </source>
</evidence>
<comment type="pathway">
    <text evidence="1 8">Amino-acid biosynthesis; L-isoleucine biosynthesis; L-isoleucine from 2-oxobutanoate: step 1/4.</text>
</comment>
<evidence type="ECO:0000259" key="9">
    <source>
        <dbReference type="PROSITE" id="PS51671"/>
    </source>
</evidence>
<reference evidence="11" key="1">
    <citation type="submission" date="2017-09" db="EMBL/GenBank/DDBJ databases">
        <title>Depth-based differentiation of microbial function through sediment-hosted aquifers and enrichment of novel symbionts in the deep terrestrial subsurface.</title>
        <authorList>
            <person name="Probst A.J."/>
            <person name="Ladd B."/>
            <person name="Jarett J.K."/>
            <person name="Geller-Mcgrath D.E."/>
            <person name="Sieber C.M.K."/>
            <person name="Emerson J.B."/>
            <person name="Anantharaman K."/>
            <person name="Thomas B.C."/>
            <person name="Malmstrom R."/>
            <person name="Stieglmeier M."/>
            <person name="Klingl A."/>
            <person name="Woyke T."/>
            <person name="Ryan C.M."/>
            <person name="Banfield J.F."/>
        </authorList>
    </citation>
    <scope>NUCLEOTIDE SEQUENCE [LARGE SCALE GENOMIC DNA]</scope>
</reference>
<dbReference type="UniPathway" id="UPA00047">
    <property type="reaction ID" value="UER00055"/>
</dbReference>
<dbReference type="Gene3D" id="3.30.70.260">
    <property type="match status" value="1"/>
</dbReference>
<dbReference type="GO" id="GO:0009099">
    <property type="term" value="P:L-valine biosynthetic process"/>
    <property type="evidence" value="ECO:0007669"/>
    <property type="project" value="UniProtKB-UniRule"/>
</dbReference>
<dbReference type="GO" id="GO:0003984">
    <property type="term" value="F:acetolactate synthase activity"/>
    <property type="evidence" value="ECO:0007669"/>
    <property type="project" value="UniProtKB-UniRule"/>
</dbReference>
<dbReference type="SUPFAM" id="SSF55021">
    <property type="entry name" value="ACT-like"/>
    <property type="match status" value="2"/>
</dbReference>
<dbReference type="PANTHER" id="PTHR30239">
    <property type="entry name" value="ACETOLACTATE SYNTHASE SMALL SUBUNIT"/>
    <property type="match status" value="1"/>
</dbReference>
<dbReference type="Pfam" id="PF10369">
    <property type="entry name" value="ALS_ss_C"/>
    <property type="match status" value="1"/>
</dbReference>
<dbReference type="InterPro" id="IPR039557">
    <property type="entry name" value="AHAS_ACT"/>
</dbReference>
<comment type="function">
    <text evidence="8">Catalyzes the conversion of 2 pyruvate molecules into acetolactate in the first common step of the biosynthetic pathway of the branched-amino acids such as leucine, isoleucine, and valine.</text>
</comment>
<dbReference type="InterPro" id="IPR054480">
    <property type="entry name" value="AHAS_small-like_ACT"/>
</dbReference>
<dbReference type="Proteomes" id="UP000230027">
    <property type="component" value="Unassembled WGS sequence"/>
</dbReference>
<evidence type="ECO:0000256" key="6">
    <source>
        <dbReference type="ARBA" id="ARBA00023304"/>
    </source>
</evidence>
<sequence>MKQYYTITAFSENTPGVLYRIADLFLRRKINIESLTVSEVKNEDQSRFTIVVYAESELIEKIVKQLYRIIEVIKVIDSKDEDLILREIALIKVTASNLKKRKELEHLARISDDTRIVSVHKNYLVIEKTGSETEINDFYELVKSFGIKEFVQSGRIAVFK</sequence>
<comment type="pathway">
    <text evidence="2 8">Amino-acid biosynthesis; L-valine biosynthesis; L-valine from pyruvate: step 1/4.</text>
</comment>
<comment type="subunit">
    <text evidence="4 8">Dimer of large and small chains.</text>
</comment>
<organism evidence="10 11">
    <name type="scientific">Candidatus Roizmanbacteria bacterium CG_4_10_14_0_2_um_filter_36_9</name>
    <dbReference type="NCBI Taxonomy" id="1974823"/>
    <lineage>
        <taxon>Bacteria</taxon>
        <taxon>Candidatus Roizmaniibacteriota</taxon>
    </lineage>
</organism>
<dbReference type="InterPro" id="IPR019455">
    <property type="entry name" value="Acetolactate_synth_ssu_C"/>
</dbReference>
<proteinExistence type="inferred from homology"/>
<evidence type="ECO:0000256" key="8">
    <source>
        <dbReference type="RuleBase" id="RU368092"/>
    </source>
</evidence>
<dbReference type="AlphaFoldDB" id="A0A2M7U4G5"/>
<dbReference type="GO" id="GO:0005829">
    <property type="term" value="C:cytosol"/>
    <property type="evidence" value="ECO:0007669"/>
    <property type="project" value="TreeGrafter"/>
</dbReference>
<evidence type="ECO:0000256" key="7">
    <source>
        <dbReference type="ARBA" id="ARBA00048670"/>
    </source>
</evidence>
<evidence type="ECO:0000256" key="4">
    <source>
        <dbReference type="ARBA" id="ARBA00011744"/>
    </source>
</evidence>
<dbReference type="InterPro" id="IPR045865">
    <property type="entry name" value="ACT-like_dom_sf"/>
</dbReference>
<dbReference type="PROSITE" id="PS51671">
    <property type="entry name" value="ACT"/>
    <property type="match status" value="1"/>
</dbReference>
<dbReference type="EC" id="2.2.1.6" evidence="8"/>
<feature type="domain" description="ACT" evidence="9">
    <location>
        <begin position="6"/>
        <end position="80"/>
    </location>
</feature>
<dbReference type="UniPathway" id="UPA00049">
    <property type="reaction ID" value="UER00059"/>
</dbReference>
<keyword evidence="8" id="KW-0808">Transferase</keyword>
<accession>A0A2M7U4G5</accession>
<protein>
    <recommendedName>
        <fullName evidence="8">Acetolactate synthase small subunit</fullName>
        <shortName evidence="8">AHAS</shortName>
        <shortName evidence="8">ALS</shortName>
        <ecNumber evidence="8">2.2.1.6</ecNumber>
    </recommendedName>
    <alternativeName>
        <fullName evidence="8">Acetohydroxy-acid synthase small subunit</fullName>
    </alternativeName>
</protein>
<dbReference type="Pfam" id="PF22629">
    <property type="entry name" value="ACT_AHAS_ss"/>
    <property type="match status" value="1"/>
</dbReference>
<gene>
    <name evidence="10" type="ORF">COY14_02025</name>
</gene>
<keyword evidence="5 8" id="KW-0028">Amino-acid biosynthesis</keyword>
<dbReference type="InterPro" id="IPR004789">
    <property type="entry name" value="Acetalactate_synth_ssu"/>
</dbReference>
<comment type="caution">
    <text evidence="10">The sequence shown here is derived from an EMBL/GenBank/DDBJ whole genome shotgun (WGS) entry which is preliminary data.</text>
</comment>
<dbReference type="InterPro" id="IPR027271">
    <property type="entry name" value="Acetolactate_synth/TF_NikR_C"/>
</dbReference>
<dbReference type="NCBIfam" id="NF008864">
    <property type="entry name" value="PRK11895.1"/>
    <property type="match status" value="1"/>
</dbReference>
<keyword evidence="6 8" id="KW-0100">Branched-chain amino acid biosynthesis</keyword>
<dbReference type="InterPro" id="IPR002912">
    <property type="entry name" value="ACT_dom"/>
</dbReference>
<dbReference type="NCBIfam" id="TIGR00119">
    <property type="entry name" value="acolac_sm"/>
    <property type="match status" value="1"/>
</dbReference>
<name>A0A2M7U4G5_9BACT</name>
<dbReference type="GO" id="GO:1990610">
    <property type="term" value="F:acetolactate synthase regulator activity"/>
    <property type="evidence" value="ECO:0007669"/>
    <property type="project" value="UniProtKB-UniRule"/>
</dbReference>
<evidence type="ECO:0000256" key="2">
    <source>
        <dbReference type="ARBA" id="ARBA00005025"/>
    </source>
</evidence>
<evidence type="ECO:0000256" key="5">
    <source>
        <dbReference type="ARBA" id="ARBA00022605"/>
    </source>
</evidence>
<dbReference type="GO" id="GO:0009097">
    <property type="term" value="P:isoleucine biosynthetic process"/>
    <property type="evidence" value="ECO:0007669"/>
    <property type="project" value="UniProtKB-UniRule"/>
</dbReference>
<dbReference type="Gene3D" id="3.30.70.1150">
    <property type="entry name" value="ACT-like. Chain A, domain 2"/>
    <property type="match status" value="1"/>
</dbReference>
<dbReference type="CDD" id="cd04878">
    <property type="entry name" value="ACT_AHAS"/>
    <property type="match status" value="1"/>
</dbReference>
<evidence type="ECO:0000256" key="3">
    <source>
        <dbReference type="ARBA" id="ARBA00006341"/>
    </source>
</evidence>